<dbReference type="GO" id="GO:0005975">
    <property type="term" value="P:carbohydrate metabolic process"/>
    <property type="evidence" value="ECO:0007669"/>
    <property type="project" value="InterPro"/>
</dbReference>
<dbReference type="PANTHER" id="PTHR30292">
    <property type="entry name" value="UNCHARACTERIZED PROTEIN YBGL-RELATED"/>
    <property type="match status" value="1"/>
</dbReference>
<dbReference type="Gene3D" id="3.20.20.370">
    <property type="entry name" value="Glycoside hydrolase/deacetylase"/>
    <property type="match status" value="1"/>
</dbReference>
<reference evidence="1" key="1">
    <citation type="journal article" date="2014" name="Int. J. Syst. Evol. Microbiol.">
        <title>Complete genome sequence of Corynebacterium casei LMG S-19264T (=DSM 44701T), isolated from a smear-ripened cheese.</title>
        <authorList>
            <consortium name="US DOE Joint Genome Institute (JGI-PGF)"/>
            <person name="Walter F."/>
            <person name="Albersmeier A."/>
            <person name="Kalinowski J."/>
            <person name="Ruckert C."/>
        </authorList>
    </citation>
    <scope>NUCLEOTIDE SEQUENCE</scope>
    <source>
        <strain evidence="1">KCTC 23224</strain>
    </source>
</reference>
<proteinExistence type="predicted"/>
<evidence type="ECO:0000313" key="2">
    <source>
        <dbReference type="Proteomes" id="UP000642809"/>
    </source>
</evidence>
<keyword evidence="2" id="KW-1185">Reference proteome</keyword>
<reference evidence="1" key="2">
    <citation type="submission" date="2020-09" db="EMBL/GenBank/DDBJ databases">
        <authorList>
            <person name="Sun Q."/>
            <person name="Kim S."/>
        </authorList>
    </citation>
    <scope>NUCLEOTIDE SEQUENCE</scope>
    <source>
        <strain evidence="1">KCTC 23224</strain>
    </source>
</reference>
<dbReference type="EMBL" id="BMYF01000003">
    <property type="protein sequence ID" value="GHB29022.1"/>
    <property type="molecule type" value="Genomic_DNA"/>
</dbReference>
<dbReference type="Proteomes" id="UP000642809">
    <property type="component" value="Unassembled WGS sequence"/>
</dbReference>
<sequence>MMDINCDLGEGLPHDAALMPFLHSCNIACGGHAGDEKSIQETILLAAQHGVKIGAHPSYPDRLNFGRNVIDIPLEELKTSLREQIAFVATCAEACQVPMHHIKAHGALYNESAKNHELANLLIGLVQEHYPGITLYVPPHSLIASLAQKAGIPIMLEVFGDRHYESDYSLVARTHPQALIIDAQEAKDHIERLMQGKLKTIHGEILNLKGDTLCIHGDNPAALSILQLIQTYASNH</sequence>
<dbReference type="PANTHER" id="PTHR30292:SF0">
    <property type="entry name" value="5-OXOPROLINASE SUBUNIT A"/>
    <property type="match status" value="1"/>
</dbReference>
<dbReference type="InterPro" id="IPR005501">
    <property type="entry name" value="LamB/YcsF/PxpA-like"/>
</dbReference>
<dbReference type="Pfam" id="PF03746">
    <property type="entry name" value="LamB_YcsF"/>
    <property type="match status" value="1"/>
</dbReference>
<protein>
    <submittedName>
        <fullName evidence="1">UPF0271 protein</fullName>
    </submittedName>
</protein>
<evidence type="ECO:0000313" key="1">
    <source>
        <dbReference type="EMBL" id="GHB29022.1"/>
    </source>
</evidence>
<dbReference type="InterPro" id="IPR011330">
    <property type="entry name" value="Glyco_hydro/deAcase_b/a-brl"/>
</dbReference>
<dbReference type="RefSeq" id="WP_229800484.1">
    <property type="nucleotide sequence ID" value="NZ_BMYF01000003.1"/>
</dbReference>
<gene>
    <name evidence="1" type="ORF">GCM10008106_07270</name>
</gene>
<dbReference type="AlphaFoldDB" id="A0A8J3CWK5"/>
<dbReference type="NCBIfam" id="NF003816">
    <property type="entry name" value="PRK05406.1-5"/>
    <property type="match status" value="1"/>
</dbReference>
<accession>A0A8J3CWK5</accession>
<dbReference type="CDD" id="cd10801">
    <property type="entry name" value="LamB_YcsF_like_1"/>
    <property type="match status" value="1"/>
</dbReference>
<name>A0A8J3CWK5_9BACT</name>
<comment type="caution">
    <text evidence="1">The sequence shown here is derived from an EMBL/GenBank/DDBJ whole genome shotgun (WGS) entry which is preliminary data.</text>
</comment>
<dbReference type="SUPFAM" id="SSF88713">
    <property type="entry name" value="Glycoside hydrolase/deacetylase"/>
    <property type="match status" value="1"/>
</dbReference>
<organism evidence="1 2">
    <name type="scientific">Mongoliitalea lutea</name>
    <dbReference type="NCBI Taxonomy" id="849756"/>
    <lineage>
        <taxon>Bacteria</taxon>
        <taxon>Pseudomonadati</taxon>
        <taxon>Bacteroidota</taxon>
        <taxon>Cytophagia</taxon>
        <taxon>Cytophagales</taxon>
        <taxon>Cyclobacteriaceae</taxon>
        <taxon>Mongoliitalea</taxon>
    </lineage>
</organism>